<evidence type="ECO:0000256" key="1">
    <source>
        <dbReference type="ARBA" id="ARBA00022729"/>
    </source>
</evidence>
<feature type="domain" description="EGF-like" evidence="7">
    <location>
        <begin position="253"/>
        <end position="296"/>
    </location>
</feature>
<comment type="caution">
    <text evidence="8">The sequence shown here is derived from an EMBL/GenBank/DDBJ whole genome shotgun (WGS) entry which is preliminary data.</text>
</comment>
<dbReference type="InterPro" id="IPR011936">
    <property type="entry name" value="Myxo_disulph_rpt"/>
</dbReference>
<dbReference type="Pfam" id="PF13948">
    <property type="entry name" value="DUF4215"/>
    <property type="match status" value="2"/>
</dbReference>
<keyword evidence="1 6" id="KW-0732">Signal</keyword>
<dbReference type="Proteomes" id="UP000692954">
    <property type="component" value="Unassembled WGS sequence"/>
</dbReference>
<evidence type="ECO:0000313" key="9">
    <source>
        <dbReference type="Proteomes" id="UP000692954"/>
    </source>
</evidence>
<feature type="domain" description="EGF-like" evidence="7">
    <location>
        <begin position="756"/>
        <end position="790"/>
    </location>
</feature>
<name>A0A8S1RTD2_9CILI</name>
<evidence type="ECO:0000256" key="2">
    <source>
        <dbReference type="ARBA" id="ARBA00022737"/>
    </source>
</evidence>
<dbReference type="EMBL" id="CAJJDN010000296">
    <property type="protein sequence ID" value="CAD8130512.1"/>
    <property type="molecule type" value="Genomic_DNA"/>
</dbReference>
<keyword evidence="9" id="KW-1185">Reference proteome</keyword>
<feature type="region of interest" description="Disordered" evidence="4">
    <location>
        <begin position="1405"/>
        <end position="1429"/>
    </location>
</feature>
<accession>A0A8S1RTD2</accession>
<sequence length="1450" mass="166050">MAFYILRIYLILPLCLLTLSCNQGQIEIDGICSDCSSNCQSCLAPGSCSTCNPGYRLNILQLCVACSNGCQVCSSLSCTTCFPKFYKSSSNCYVCPTQCATCTSSTVCQTCLDNYFILGSSCSVCDVSCKTCENSSITCTSCDVGKYLSGSQCFLCYAPCFSCINNPNHCTSCIDHNQKVINFQCVCNDGYYKDEFNQCQLCIQPCSKCEFNANNCTDCVFTFTLSLQIPNKCECSIGYFSFDSETCKQCQAPCQSCEQDVNHCLTCIDQNQVVNELNTCVCKTGWVLNIDGITCIQCQLPCIDCVQTINICVTCQDQSHQQPDSCKCEPGWIYDSHYFCVPCLQPCDTCEISTSRCLSCLDDNHEINNQSQCVCKTTFYSNSLTTCSKCNEPCYECDLNGCINCIDTNQIINSNYQCVCKPGYVLQGVNCFQCQIPCSTCVNNVNDCLTCLDFNQIVSNYQWDVCCDQYCFDCQGMNNCVVCQKGFYLTTNSRCSQCIDHCNICFNQKNCDKCQDGYFIDQNYQCQICSPYCNICNHQSTCDTCFNGYYLNNQVCEICNTNCLTCILSADKCLTCKLNYQINIKNQCECKNGYYEQENECFECQYLCQKCLSSQICEQCVQLPNLLLDMDYQCKCANGYFWDEKFCLQCDQKCLTCQEDSINCLSCAQSRILSKNRCVCKDNYFENEYGFCISCDNDQGKTQEICRYRNCSDQIWTYGEECDDGNNVNRDGCSNCNIDLNYTCFNQLLKPSICLQCQANCLKCKFNPLSGKSQCILCATGYFLDKNNCVECSANCLECIDRPNNCLSCKFQQNQNGKCSKCESEQGYFFNVLDKYCQPICGDQIKVYNEQCDDGNIIDGDGCDSNCKIEYSNAYLNKQKNFEKLGKNQFKFWLNNNRIISNLDCLTANISIDYFGKDEFLFNSTQTDHSCNVQFQFFKSIFASNTIHISFQILQIKQRLLLENQTNMFINYDIIPEDFIVLSQSEIDQIEGIENAQSTFAFIFLILIPISIIANLFDYLWTILEILSWVNNFYFLNVKFPFNVEAFLKNSDWSNLITFPTYQELNQPGCDYYFKAPKKFDDKGINPLFINNAQVPFLFILSAVTLYLFNYLIKYCFQILDVYCSKTIKSRDKHLSIFKIEEINPSKKKEDFKKEEVVKHKQILHKIVNLLQKTQQGLKQKIKQTISLCLLDISLSILLQITSNSSSQNSIVIGNQYLAYLSINLIFFQLYQSYQIVNIHPHLAENMFYKERYGIYYDKINTSNSFGLYYFFLGLLKKLLYIYFMVTSYNSPTIQTLFCFAANSISLAILLYTNPFKTKFQYLIQLTFDICLSTIIFITIGFSMNVNKKVRFIEENKVILGWAIISLVVIAISVEIFMLMYELILQFYNLLMYIKSAIQKQQQEETKNEQTGEQSNVLQTKKKDNINVNKNKLQLSRIAKQSSLRFHQRE</sequence>
<keyword evidence="5" id="KW-1133">Transmembrane helix</keyword>
<feature type="domain" description="EGF-like" evidence="7">
    <location>
        <begin position="610"/>
        <end position="648"/>
    </location>
</feature>
<dbReference type="OrthoDB" id="409374at2759"/>
<feature type="domain" description="EGF-like" evidence="7">
    <location>
        <begin position="649"/>
        <end position="679"/>
    </location>
</feature>
<keyword evidence="2" id="KW-0677">Repeat</keyword>
<feature type="domain" description="EGF-like" evidence="7">
    <location>
        <begin position="124"/>
        <end position="154"/>
    </location>
</feature>
<reference evidence="8" key="1">
    <citation type="submission" date="2021-01" db="EMBL/GenBank/DDBJ databases">
        <authorList>
            <consortium name="Genoscope - CEA"/>
            <person name="William W."/>
        </authorList>
    </citation>
    <scope>NUCLEOTIDE SEQUENCE</scope>
</reference>
<feature type="transmembrane region" description="Helical" evidence="5">
    <location>
        <begin position="1296"/>
        <end position="1316"/>
    </location>
</feature>
<evidence type="ECO:0000259" key="7">
    <source>
        <dbReference type="SMART" id="SM00181"/>
    </source>
</evidence>
<dbReference type="InterPro" id="IPR000742">
    <property type="entry name" value="EGF"/>
</dbReference>
<keyword evidence="5" id="KW-0472">Membrane</keyword>
<dbReference type="SMART" id="SM00181">
    <property type="entry name" value="EGF"/>
    <property type="match status" value="16"/>
</dbReference>
<feature type="domain" description="EGF-like" evidence="7">
    <location>
        <begin position="34"/>
        <end position="64"/>
    </location>
</feature>
<feature type="transmembrane region" description="Helical" evidence="5">
    <location>
        <begin position="1266"/>
        <end position="1284"/>
    </location>
</feature>
<feature type="domain" description="EGF-like" evidence="7">
    <location>
        <begin position="65"/>
        <end position="93"/>
    </location>
</feature>
<feature type="domain" description="EGF-like" evidence="7">
    <location>
        <begin position="159"/>
        <end position="200"/>
    </location>
</feature>
<dbReference type="NCBIfam" id="TIGR02232">
    <property type="entry name" value="myxo_disulf_rpt"/>
    <property type="match status" value="2"/>
</dbReference>
<organism evidence="8 9">
    <name type="scientific">Paramecium sonneborni</name>
    <dbReference type="NCBI Taxonomy" id="65129"/>
    <lineage>
        <taxon>Eukaryota</taxon>
        <taxon>Sar</taxon>
        <taxon>Alveolata</taxon>
        <taxon>Ciliophora</taxon>
        <taxon>Intramacronucleata</taxon>
        <taxon>Oligohymenophorea</taxon>
        <taxon>Peniculida</taxon>
        <taxon>Parameciidae</taxon>
        <taxon>Paramecium</taxon>
    </lineage>
</organism>
<feature type="domain" description="EGF-like" evidence="7">
    <location>
        <begin position="396"/>
        <end position="435"/>
    </location>
</feature>
<feature type="domain" description="EGF-like" evidence="7">
    <location>
        <begin position="342"/>
        <end position="388"/>
    </location>
</feature>
<gene>
    <name evidence="8" type="ORF">PSON_ATCC_30995.1.T2960009</name>
</gene>
<dbReference type="PANTHER" id="PTHR15332">
    <property type="entry name" value="PROPROTEIN CONVERTASE SUBTILISIN_KEXIN TYPE 5-LIKE"/>
    <property type="match status" value="1"/>
</dbReference>
<feature type="domain" description="EGF-like" evidence="7">
    <location>
        <begin position="791"/>
        <end position="838"/>
    </location>
</feature>
<feature type="domain" description="EGF-like" evidence="7">
    <location>
        <begin position="205"/>
        <end position="248"/>
    </location>
</feature>
<evidence type="ECO:0000313" key="8">
    <source>
        <dbReference type="EMBL" id="CAD8130512.1"/>
    </source>
</evidence>
<keyword evidence="3" id="KW-1015">Disulfide bond</keyword>
<dbReference type="PROSITE" id="PS51257">
    <property type="entry name" value="PROKAR_LIPOPROTEIN"/>
    <property type="match status" value="1"/>
</dbReference>
<feature type="domain" description="EGF-like" evidence="7">
    <location>
        <begin position="558"/>
        <end position="589"/>
    </location>
</feature>
<evidence type="ECO:0000256" key="6">
    <source>
        <dbReference type="SAM" id="SignalP"/>
    </source>
</evidence>
<evidence type="ECO:0000256" key="3">
    <source>
        <dbReference type="ARBA" id="ARBA00023157"/>
    </source>
</evidence>
<protein>
    <recommendedName>
        <fullName evidence="7">EGF-like domain-containing protein</fullName>
    </recommendedName>
</protein>
<feature type="transmembrane region" description="Helical" evidence="5">
    <location>
        <begin position="1088"/>
        <end position="1109"/>
    </location>
</feature>
<dbReference type="SMART" id="SM00261">
    <property type="entry name" value="FU"/>
    <property type="match status" value="10"/>
</dbReference>
<dbReference type="PANTHER" id="PTHR15332:SF175">
    <property type="entry name" value="PROPROTEIN CONVERTASE SUBTILISIN_KEXIN TYPE 5-LIKE"/>
    <property type="match status" value="1"/>
</dbReference>
<keyword evidence="5" id="KW-0812">Transmembrane</keyword>
<dbReference type="InterPro" id="IPR006212">
    <property type="entry name" value="Furin_repeat"/>
</dbReference>
<evidence type="ECO:0000256" key="5">
    <source>
        <dbReference type="SAM" id="Phobius"/>
    </source>
</evidence>
<feature type="domain" description="EGF-like" evidence="7">
    <location>
        <begin position="528"/>
        <end position="557"/>
    </location>
</feature>
<feature type="chain" id="PRO_5035848445" description="EGF-like domain-containing protein" evidence="6">
    <location>
        <begin position="25"/>
        <end position="1450"/>
    </location>
</feature>
<feature type="transmembrane region" description="Helical" evidence="5">
    <location>
        <begin position="1322"/>
        <end position="1346"/>
    </location>
</feature>
<feature type="signal peptide" evidence="6">
    <location>
        <begin position="1"/>
        <end position="24"/>
    </location>
</feature>
<feature type="transmembrane region" description="Helical" evidence="5">
    <location>
        <begin position="1358"/>
        <end position="1381"/>
    </location>
</feature>
<proteinExistence type="predicted"/>
<feature type="domain" description="EGF-like" evidence="7">
    <location>
        <begin position="94"/>
        <end position="123"/>
    </location>
</feature>
<feature type="domain" description="EGF-like" evidence="7">
    <location>
        <begin position="304"/>
        <end position="341"/>
    </location>
</feature>
<evidence type="ECO:0000256" key="4">
    <source>
        <dbReference type="SAM" id="MobiDB-lite"/>
    </source>
</evidence>